<evidence type="ECO:0000313" key="1">
    <source>
        <dbReference type="EMBL" id="GIJ57188.1"/>
    </source>
</evidence>
<dbReference type="AlphaFoldDB" id="A0A8J3Z975"/>
<organism evidence="1 2">
    <name type="scientific">Virgisporangium aurantiacum</name>
    <dbReference type="NCBI Taxonomy" id="175570"/>
    <lineage>
        <taxon>Bacteria</taxon>
        <taxon>Bacillati</taxon>
        <taxon>Actinomycetota</taxon>
        <taxon>Actinomycetes</taxon>
        <taxon>Micromonosporales</taxon>
        <taxon>Micromonosporaceae</taxon>
        <taxon>Virgisporangium</taxon>
    </lineage>
</organism>
<keyword evidence="2" id="KW-1185">Reference proteome</keyword>
<sequence length="211" mass="23330">MTAPGFDLSRIIAERIAGLPVDAQRLIGLGSLQRCYATFVRSVELHPHRAAYRPAIEAGLALAWARAEGQPVDEDECRTVAAELRSFDPSNPEAPEHLGDDSWVVLTYGGLSDELDLTTFATWAEYAKAIRPTAANLMFAIYGRAEARAGRSARLAEKTSASGFLLDLATQVRHHEWLRFRTVDNEIVRRIRADSERVGLELASIVDGWRA</sequence>
<evidence type="ECO:0000313" key="2">
    <source>
        <dbReference type="Proteomes" id="UP000612585"/>
    </source>
</evidence>
<dbReference type="RefSeq" id="WP_203996318.1">
    <property type="nucleotide sequence ID" value="NZ_BOPG01000029.1"/>
</dbReference>
<dbReference type="EMBL" id="BOPG01000029">
    <property type="protein sequence ID" value="GIJ57188.1"/>
    <property type="molecule type" value="Genomic_DNA"/>
</dbReference>
<protein>
    <submittedName>
        <fullName evidence="1">Uncharacterized protein</fullName>
    </submittedName>
</protein>
<comment type="caution">
    <text evidence="1">The sequence shown here is derived from an EMBL/GenBank/DDBJ whole genome shotgun (WGS) entry which is preliminary data.</text>
</comment>
<gene>
    <name evidence="1" type="ORF">Vau01_047040</name>
</gene>
<dbReference type="Proteomes" id="UP000612585">
    <property type="component" value="Unassembled WGS sequence"/>
</dbReference>
<accession>A0A8J3Z975</accession>
<proteinExistence type="predicted"/>
<name>A0A8J3Z975_9ACTN</name>
<reference evidence="1" key="1">
    <citation type="submission" date="2021-01" db="EMBL/GenBank/DDBJ databases">
        <title>Whole genome shotgun sequence of Virgisporangium aurantiacum NBRC 16421.</title>
        <authorList>
            <person name="Komaki H."/>
            <person name="Tamura T."/>
        </authorList>
    </citation>
    <scope>NUCLEOTIDE SEQUENCE</scope>
    <source>
        <strain evidence="1">NBRC 16421</strain>
    </source>
</reference>